<dbReference type="Gene3D" id="3.10.20.90">
    <property type="entry name" value="Phosphatidylinositol 3-kinase Catalytic Subunit, Chain A, domain 1"/>
    <property type="match status" value="1"/>
</dbReference>
<proteinExistence type="predicted"/>
<dbReference type="PROSITE" id="PS50053">
    <property type="entry name" value="UBIQUITIN_2"/>
    <property type="match status" value="1"/>
</dbReference>
<protein>
    <recommendedName>
        <fullName evidence="1">Ubiquitin-like domain-containing protein</fullName>
    </recommendedName>
</protein>
<gene>
    <name evidence="2" type="ORF">CcCBS67573_g06261</name>
</gene>
<evidence type="ECO:0000259" key="1">
    <source>
        <dbReference type="PROSITE" id="PS50053"/>
    </source>
</evidence>
<dbReference type="Proteomes" id="UP000320333">
    <property type="component" value="Unassembled WGS sequence"/>
</dbReference>
<dbReference type="GO" id="GO:0003723">
    <property type="term" value="F:RNA binding"/>
    <property type="evidence" value="ECO:0007669"/>
    <property type="project" value="TreeGrafter"/>
</dbReference>
<name>A0A507F4R2_9FUNG</name>
<dbReference type="InterPro" id="IPR029071">
    <property type="entry name" value="Ubiquitin-like_domsf"/>
</dbReference>
<feature type="domain" description="Ubiquitin-like" evidence="1">
    <location>
        <begin position="5"/>
        <end position="80"/>
    </location>
</feature>
<dbReference type="OrthoDB" id="267397at2759"/>
<accession>A0A507F4R2</accession>
<keyword evidence="3" id="KW-1185">Reference proteome</keyword>
<organism evidence="2 3">
    <name type="scientific">Chytriomyces confervae</name>
    <dbReference type="NCBI Taxonomy" id="246404"/>
    <lineage>
        <taxon>Eukaryota</taxon>
        <taxon>Fungi</taxon>
        <taxon>Fungi incertae sedis</taxon>
        <taxon>Chytridiomycota</taxon>
        <taxon>Chytridiomycota incertae sedis</taxon>
        <taxon>Chytridiomycetes</taxon>
        <taxon>Chytridiales</taxon>
        <taxon>Chytriomycetaceae</taxon>
        <taxon>Chytriomyces</taxon>
    </lineage>
</organism>
<reference evidence="2 3" key="1">
    <citation type="journal article" date="2019" name="Sci. Rep.">
        <title>Comparative genomics of chytrid fungi reveal insights into the obligate biotrophic and pathogenic lifestyle of Synchytrium endobioticum.</title>
        <authorList>
            <person name="van de Vossenberg B.T.L.H."/>
            <person name="Warris S."/>
            <person name="Nguyen H.D.T."/>
            <person name="van Gent-Pelzer M.P.E."/>
            <person name="Joly D.L."/>
            <person name="van de Geest H.C."/>
            <person name="Bonants P.J.M."/>
            <person name="Smith D.S."/>
            <person name="Levesque C.A."/>
            <person name="van der Lee T.A.J."/>
        </authorList>
    </citation>
    <scope>NUCLEOTIDE SEQUENCE [LARGE SCALE GENOMIC DNA]</scope>
    <source>
        <strain evidence="2 3">CBS 675.73</strain>
    </source>
</reference>
<dbReference type="AlphaFoldDB" id="A0A507F4R2"/>
<dbReference type="SMART" id="SM00213">
    <property type="entry name" value="UBQ"/>
    <property type="match status" value="1"/>
</dbReference>
<dbReference type="SUPFAM" id="SSF54236">
    <property type="entry name" value="Ubiquitin-like"/>
    <property type="match status" value="1"/>
</dbReference>
<dbReference type="InterPro" id="IPR039120">
    <property type="entry name" value="UBFD1"/>
</dbReference>
<dbReference type="Pfam" id="PF25343">
    <property type="entry name" value="PH_UBFD1_C"/>
    <property type="match status" value="1"/>
</dbReference>
<dbReference type="Pfam" id="PF00240">
    <property type="entry name" value="ubiquitin"/>
    <property type="match status" value="1"/>
</dbReference>
<dbReference type="InterPro" id="IPR057455">
    <property type="entry name" value="UBFD1_C"/>
</dbReference>
<evidence type="ECO:0000313" key="2">
    <source>
        <dbReference type="EMBL" id="TPX71279.1"/>
    </source>
</evidence>
<dbReference type="PANTHER" id="PTHR16470:SF0">
    <property type="entry name" value="UBIQUITIN DOMAIN-CONTAINING PROTEIN UBFD1"/>
    <property type="match status" value="1"/>
</dbReference>
<evidence type="ECO:0000313" key="3">
    <source>
        <dbReference type="Proteomes" id="UP000320333"/>
    </source>
</evidence>
<dbReference type="PANTHER" id="PTHR16470">
    <property type="entry name" value="UBIQUITIN DOMAIN-CONTAINING PROTEIN UBFD1"/>
    <property type="match status" value="1"/>
</dbReference>
<dbReference type="InterPro" id="IPR000626">
    <property type="entry name" value="Ubiquitin-like_dom"/>
</dbReference>
<dbReference type="STRING" id="246404.A0A507F4R2"/>
<dbReference type="GO" id="GO:0045296">
    <property type="term" value="F:cadherin binding"/>
    <property type="evidence" value="ECO:0007669"/>
    <property type="project" value="TreeGrafter"/>
</dbReference>
<sequence length="242" mass="26749">MNTASTLAFRVAYQKQVFEIEMPVDETVLSLKNKINELTGIEPALQKLLYKGILKDESTLIESNLSNACKVVLMASSAKAILSIAAPAKPEPTAEATKNEKMSLFFEDIEHARVLKKGKPEFIIEKGISVGRSTLPSLGVIAANARGLKARLSFLDDSQEMQLATAERTQKISYTSIRKVQSEDMPAESAGEGYCALGIQIGPTEKSMLWFYWVPKQYVENIKDALGLYPVAQQLFNQIFNP</sequence>
<dbReference type="EMBL" id="QEAP01000258">
    <property type="protein sequence ID" value="TPX71279.1"/>
    <property type="molecule type" value="Genomic_DNA"/>
</dbReference>
<comment type="caution">
    <text evidence="2">The sequence shown here is derived from an EMBL/GenBank/DDBJ whole genome shotgun (WGS) entry which is preliminary data.</text>
</comment>